<keyword evidence="3" id="KW-1185">Reference proteome</keyword>
<gene>
    <name evidence="2" type="ORF">SARC_18233</name>
</gene>
<reference evidence="2 3" key="1">
    <citation type="submission" date="2011-02" db="EMBL/GenBank/DDBJ databases">
        <title>The Genome Sequence of Sphaeroforma arctica JP610.</title>
        <authorList>
            <consortium name="The Broad Institute Genome Sequencing Platform"/>
            <person name="Russ C."/>
            <person name="Cuomo C."/>
            <person name="Young S.K."/>
            <person name="Zeng Q."/>
            <person name="Gargeya S."/>
            <person name="Alvarado L."/>
            <person name="Berlin A."/>
            <person name="Chapman S.B."/>
            <person name="Chen Z."/>
            <person name="Freedman E."/>
            <person name="Gellesch M."/>
            <person name="Goldberg J."/>
            <person name="Griggs A."/>
            <person name="Gujja S."/>
            <person name="Heilman E."/>
            <person name="Heiman D."/>
            <person name="Howarth C."/>
            <person name="Mehta T."/>
            <person name="Neiman D."/>
            <person name="Pearson M."/>
            <person name="Roberts A."/>
            <person name="Saif S."/>
            <person name="Shea T."/>
            <person name="Shenoy N."/>
            <person name="Sisk P."/>
            <person name="Stolte C."/>
            <person name="Sykes S."/>
            <person name="White J."/>
            <person name="Yandava C."/>
            <person name="Burger G."/>
            <person name="Gray M.W."/>
            <person name="Holland P.W.H."/>
            <person name="King N."/>
            <person name="Lang F.B.F."/>
            <person name="Roger A.J."/>
            <person name="Ruiz-Trillo I."/>
            <person name="Haas B."/>
            <person name="Nusbaum C."/>
            <person name="Birren B."/>
        </authorList>
    </citation>
    <scope>NUCLEOTIDE SEQUENCE [LARGE SCALE GENOMIC DNA]</scope>
    <source>
        <strain evidence="2 3">JP610</strain>
    </source>
</reference>
<feature type="compositionally biased region" description="Polar residues" evidence="1">
    <location>
        <begin position="1"/>
        <end position="10"/>
    </location>
</feature>
<accession>A0A0L0EXW5</accession>
<dbReference type="GeneID" id="25918737"/>
<organism evidence="2 3">
    <name type="scientific">Sphaeroforma arctica JP610</name>
    <dbReference type="NCBI Taxonomy" id="667725"/>
    <lineage>
        <taxon>Eukaryota</taxon>
        <taxon>Ichthyosporea</taxon>
        <taxon>Ichthyophonida</taxon>
        <taxon>Sphaeroforma</taxon>
    </lineage>
</organism>
<evidence type="ECO:0000313" key="2">
    <source>
        <dbReference type="EMBL" id="KNC69260.1"/>
    </source>
</evidence>
<sequence>MPSNKDNLSCVSDGEDEGNGADGDSNHSLPNGQSVIIRPSEPESESNVANPKTRGK</sequence>
<dbReference type="RefSeq" id="XP_014143162.1">
    <property type="nucleotide sequence ID" value="XM_014287687.1"/>
</dbReference>
<name>A0A0L0EXW5_9EUKA</name>
<proteinExistence type="predicted"/>
<dbReference type="AlphaFoldDB" id="A0A0L0EXW5"/>
<feature type="region of interest" description="Disordered" evidence="1">
    <location>
        <begin position="1"/>
        <end position="56"/>
    </location>
</feature>
<evidence type="ECO:0000313" key="3">
    <source>
        <dbReference type="Proteomes" id="UP000054560"/>
    </source>
</evidence>
<dbReference type="Proteomes" id="UP000054560">
    <property type="component" value="Unassembled WGS sequence"/>
</dbReference>
<protein>
    <submittedName>
        <fullName evidence="2">Uncharacterized protein</fullName>
    </submittedName>
</protein>
<dbReference type="EMBL" id="KQ256312">
    <property type="protein sequence ID" value="KNC69260.1"/>
    <property type="molecule type" value="Genomic_DNA"/>
</dbReference>
<feature type="non-terminal residue" evidence="2">
    <location>
        <position position="56"/>
    </location>
</feature>
<evidence type="ECO:0000256" key="1">
    <source>
        <dbReference type="SAM" id="MobiDB-lite"/>
    </source>
</evidence>